<gene>
    <name evidence="1" type="ORF">HPB50_008123</name>
</gene>
<comment type="caution">
    <text evidence="1">The sequence shown here is derived from an EMBL/GenBank/DDBJ whole genome shotgun (WGS) entry which is preliminary data.</text>
</comment>
<evidence type="ECO:0000313" key="1">
    <source>
        <dbReference type="EMBL" id="KAH6945370.1"/>
    </source>
</evidence>
<keyword evidence="2" id="KW-1185">Reference proteome</keyword>
<accession>A0ACB7TEL1</accession>
<dbReference type="EMBL" id="CM023481">
    <property type="protein sequence ID" value="KAH6945370.1"/>
    <property type="molecule type" value="Genomic_DNA"/>
</dbReference>
<evidence type="ECO:0000313" key="2">
    <source>
        <dbReference type="Proteomes" id="UP000821845"/>
    </source>
</evidence>
<proteinExistence type="predicted"/>
<organism evidence="1 2">
    <name type="scientific">Hyalomma asiaticum</name>
    <name type="common">Tick</name>
    <dbReference type="NCBI Taxonomy" id="266040"/>
    <lineage>
        <taxon>Eukaryota</taxon>
        <taxon>Metazoa</taxon>
        <taxon>Ecdysozoa</taxon>
        <taxon>Arthropoda</taxon>
        <taxon>Chelicerata</taxon>
        <taxon>Arachnida</taxon>
        <taxon>Acari</taxon>
        <taxon>Parasitiformes</taxon>
        <taxon>Ixodida</taxon>
        <taxon>Ixodoidea</taxon>
        <taxon>Ixodidae</taxon>
        <taxon>Hyalomminae</taxon>
        <taxon>Hyalomma</taxon>
    </lineage>
</organism>
<reference evidence="1" key="1">
    <citation type="submission" date="2020-05" db="EMBL/GenBank/DDBJ databases">
        <title>Large-scale comparative analyses of tick genomes elucidate their genetic diversity and vector capacities.</title>
        <authorList>
            <person name="Jia N."/>
            <person name="Wang J."/>
            <person name="Shi W."/>
            <person name="Du L."/>
            <person name="Sun Y."/>
            <person name="Zhan W."/>
            <person name="Jiang J."/>
            <person name="Wang Q."/>
            <person name="Zhang B."/>
            <person name="Ji P."/>
            <person name="Sakyi L.B."/>
            <person name="Cui X."/>
            <person name="Yuan T."/>
            <person name="Jiang B."/>
            <person name="Yang W."/>
            <person name="Lam T.T.-Y."/>
            <person name="Chang Q."/>
            <person name="Ding S."/>
            <person name="Wang X."/>
            <person name="Zhu J."/>
            <person name="Ruan X."/>
            <person name="Zhao L."/>
            <person name="Wei J."/>
            <person name="Que T."/>
            <person name="Du C."/>
            <person name="Cheng J."/>
            <person name="Dai P."/>
            <person name="Han X."/>
            <person name="Huang E."/>
            <person name="Gao Y."/>
            <person name="Liu J."/>
            <person name="Shao H."/>
            <person name="Ye R."/>
            <person name="Li L."/>
            <person name="Wei W."/>
            <person name="Wang X."/>
            <person name="Wang C."/>
            <person name="Yang T."/>
            <person name="Huo Q."/>
            <person name="Li W."/>
            <person name="Guo W."/>
            <person name="Chen H."/>
            <person name="Zhou L."/>
            <person name="Ni X."/>
            <person name="Tian J."/>
            <person name="Zhou Y."/>
            <person name="Sheng Y."/>
            <person name="Liu T."/>
            <person name="Pan Y."/>
            <person name="Xia L."/>
            <person name="Li J."/>
            <person name="Zhao F."/>
            <person name="Cao W."/>
        </authorList>
    </citation>
    <scope>NUCLEOTIDE SEQUENCE</scope>
    <source>
        <strain evidence="1">Hyas-2018</strain>
    </source>
</reference>
<sequence length="175" mass="19933">MLLAAVAVAEDNCPVNACGERSWTNGRPQPQVSARLYGPGLQGDFNLPARYFFVHVVDASGNNFCSLFPKVYRKCYGQHVGFSMFMDQLLLSLARKCWTLCHDHGARCRVSLKPPESADVLLLRSFDHGERCIDVPLRLLYHEIDALRTRWNPQERTRRPWDLSSDHQGSYPQAL</sequence>
<name>A0ACB7TEL1_HYAAI</name>
<protein>
    <submittedName>
        <fullName evidence="1">Uncharacterized protein</fullName>
    </submittedName>
</protein>
<dbReference type="Proteomes" id="UP000821845">
    <property type="component" value="Chromosome 1"/>
</dbReference>